<organism evidence="2 3">
    <name type="scientific">Homarus americanus</name>
    <name type="common">American lobster</name>
    <dbReference type="NCBI Taxonomy" id="6706"/>
    <lineage>
        <taxon>Eukaryota</taxon>
        <taxon>Metazoa</taxon>
        <taxon>Ecdysozoa</taxon>
        <taxon>Arthropoda</taxon>
        <taxon>Crustacea</taxon>
        <taxon>Multicrustacea</taxon>
        <taxon>Malacostraca</taxon>
        <taxon>Eumalacostraca</taxon>
        <taxon>Eucarida</taxon>
        <taxon>Decapoda</taxon>
        <taxon>Pleocyemata</taxon>
        <taxon>Astacidea</taxon>
        <taxon>Nephropoidea</taxon>
        <taxon>Nephropidae</taxon>
        <taxon>Homarus</taxon>
    </lineage>
</organism>
<feature type="transmembrane region" description="Helical" evidence="1">
    <location>
        <begin position="175"/>
        <end position="194"/>
    </location>
</feature>
<dbReference type="EMBL" id="JAHLQT010033239">
    <property type="protein sequence ID" value="KAG7159375.1"/>
    <property type="molecule type" value="Genomic_DNA"/>
</dbReference>
<keyword evidence="1" id="KW-1133">Transmembrane helix</keyword>
<sequence length="433" mass="50045">MINMEFEGDQLDDQASDNNITAKTHKGPCPLEQENKKIFKLFKILGVILIRWDKHKKEYVLLKVRFFISYTFWFFWPLLGLCVALVMKRIFKTSGGADHINDAIESSLFVLGFAVVPAIKTYSLSLINTCLLGIMKKTVSLKEIKDKFEKRNDDEYLPSDTDKEAFQDNSKLRRALPIMSVILSTISFLGVWIYDMIQVVEWDELKREWPFFFMQFNYLTLPCITTLFSVIFIDWLRKLYKIMREKLEELVRGQKTTVDVQVIQDIGDYVKKLQDIFSRLSSGFLTYVLGFNFLVSVVGGIFCTAKVLQGFPNIIYLVPLTIAVFHIGLICHKSQELMDEHERIILLLKQLFRKSRKNPKPLPYDELHILLENLLEKMLESPPQVATFGNYKVGNGLLLATLGFIISYAMLANDVLQLQDQVSSLHCNFTLTE</sequence>
<accession>A0A8J5JKL5</accession>
<evidence type="ECO:0000256" key="1">
    <source>
        <dbReference type="SAM" id="Phobius"/>
    </source>
</evidence>
<gene>
    <name evidence="2" type="ORF">Hamer_G022810</name>
</gene>
<evidence type="ECO:0000313" key="3">
    <source>
        <dbReference type="Proteomes" id="UP000747542"/>
    </source>
</evidence>
<feature type="transmembrane region" description="Helical" evidence="1">
    <location>
        <begin position="284"/>
        <end position="308"/>
    </location>
</feature>
<protein>
    <submittedName>
        <fullName evidence="2">Uncharacterized protein</fullName>
    </submittedName>
</protein>
<dbReference type="AlphaFoldDB" id="A0A8J5JKL5"/>
<feature type="transmembrane region" description="Helical" evidence="1">
    <location>
        <begin position="107"/>
        <end position="135"/>
    </location>
</feature>
<name>A0A8J5JKL5_HOMAM</name>
<feature type="transmembrane region" description="Helical" evidence="1">
    <location>
        <begin position="214"/>
        <end position="236"/>
    </location>
</feature>
<proteinExistence type="predicted"/>
<comment type="caution">
    <text evidence="2">The sequence shown here is derived from an EMBL/GenBank/DDBJ whole genome shotgun (WGS) entry which is preliminary data.</text>
</comment>
<dbReference type="Proteomes" id="UP000747542">
    <property type="component" value="Unassembled WGS sequence"/>
</dbReference>
<keyword evidence="1" id="KW-0472">Membrane</keyword>
<feature type="transmembrane region" description="Helical" evidence="1">
    <location>
        <begin position="393"/>
        <end position="411"/>
    </location>
</feature>
<reference evidence="2" key="1">
    <citation type="journal article" date="2021" name="Sci. Adv.">
        <title>The American lobster genome reveals insights on longevity, neural, and immune adaptations.</title>
        <authorList>
            <person name="Polinski J.M."/>
            <person name="Zimin A.V."/>
            <person name="Clark K.F."/>
            <person name="Kohn A.B."/>
            <person name="Sadowski N."/>
            <person name="Timp W."/>
            <person name="Ptitsyn A."/>
            <person name="Khanna P."/>
            <person name="Romanova D.Y."/>
            <person name="Williams P."/>
            <person name="Greenwood S.J."/>
            <person name="Moroz L.L."/>
            <person name="Walt D.R."/>
            <person name="Bodnar A.G."/>
        </authorList>
    </citation>
    <scope>NUCLEOTIDE SEQUENCE</scope>
    <source>
        <strain evidence="2">GMGI-L3</strain>
    </source>
</reference>
<keyword evidence="1" id="KW-0812">Transmembrane</keyword>
<feature type="transmembrane region" description="Helical" evidence="1">
    <location>
        <begin position="64"/>
        <end position="87"/>
    </location>
</feature>
<dbReference type="OrthoDB" id="10508102at2759"/>
<evidence type="ECO:0000313" key="2">
    <source>
        <dbReference type="EMBL" id="KAG7159375.1"/>
    </source>
</evidence>
<keyword evidence="3" id="KW-1185">Reference proteome</keyword>
<feature type="transmembrane region" description="Helical" evidence="1">
    <location>
        <begin position="314"/>
        <end position="331"/>
    </location>
</feature>